<evidence type="ECO:0000256" key="1">
    <source>
        <dbReference type="SAM" id="MobiDB-lite"/>
    </source>
</evidence>
<evidence type="ECO:0000313" key="5">
    <source>
        <dbReference type="Proteomes" id="UP000005240"/>
    </source>
</evidence>
<dbReference type="PANTHER" id="PTHR33096">
    <property type="entry name" value="CXC2 DOMAIN-CONTAINING PROTEIN"/>
    <property type="match status" value="1"/>
</dbReference>
<name>A0A180G4K9_PUCT1</name>
<reference evidence="3" key="1">
    <citation type="submission" date="2009-11" db="EMBL/GenBank/DDBJ databases">
        <authorList>
            <consortium name="The Broad Institute Genome Sequencing Platform"/>
            <person name="Ward D."/>
            <person name="Feldgarden M."/>
            <person name="Earl A."/>
            <person name="Young S.K."/>
            <person name="Zeng Q."/>
            <person name="Koehrsen M."/>
            <person name="Alvarado L."/>
            <person name="Berlin A."/>
            <person name="Bochicchio J."/>
            <person name="Borenstein D."/>
            <person name="Chapman S.B."/>
            <person name="Chen Z."/>
            <person name="Engels R."/>
            <person name="Freedman E."/>
            <person name="Gellesch M."/>
            <person name="Goldberg J."/>
            <person name="Griggs A."/>
            <person name="Gujja S."/>
            <person name="Heilman E."/>
            <person name="Heiman D."/>
            <person name="Hepburn T."/>
            <person name="Howarth C."/>
            <person name="Jen D."/>
            <person name="Larson L."/>
            <person name="Lewis B."/>
            <person name="Mehta T."/>
            <person name="Park D."/>
            <person name="Pearson M."/>
            <person name="Roberts A."/>
            <person name="Saif S."/>
            <person name="Shea T."/>
            <person name="Shenoy N."/>
            <person name="Sisk P."/>
            <person name="Stolte C."/>
            <person name="Sykes S."/>
            <person name="Thomson T."/>
            <person name="Walk T."/>
            <person name="White J."/>
            <person name="Yandava C."/>
            <person name="Izard J."/>
            <person name="Baranova O.V."/>
            <person name="Blanton J.M."/>
            <person name="Tanner A.C."/>
            <person name="Dewhirst F.E."/>
            <person name="Haas B."/>
            <person name="Nusbaum C."/>
            <person name="Birren B."/>
        </authorList>
    </citation>
    <scope>NUCLEOTIDE SEQUENCE [LARGE SCALE GENOMIC DNA]</scope>
    <source>
        <strain evidence="3">1-1 BBBD Race 1</strain>
    </source>
</reference>
<evidence type="ECO:0000313" key="3">
    <source>
        <dbReference type="EMBL" id="OAV87389.1"/>
    </source>
</evidence>
<reference evidence="4 5" key="3">
    <citation type="journal article" date="2017" name="G3 (Bethesda)">
        <title>Comparative analysis highlights variable genome content of wheat rusts and divergence of the mating loci.</title>
        <authorList>
            <person name="Cuomo C.A."/>
            <person name="Bakkeren G."/>
            <person name="Khalil H.B."/>
            <person name="Panwar V."/>
            <person name="Joly D."/>
            <person name="Linning R."/>
            <person name="Sakthikumar S."/>
            <person name="Song X."/>
            <person name="Adiconis X."/>
            <person name="Fan L."/>
            <person name="Goldberg J.M."/>
            <person name="Levin J.Z."/>
            <person name="Young S."/>
            <person name="Zeng Q."/>
            <person name="Anikster Y."/>
            <person name="Bruce M."/>
            <person name="Wang M."/>
            <person name="Yin C."/>
            <person name="McCallum B."/>
            <person name="Szabo L.J."/>
            <person name="Hulbert S."/>
            <person name="Chen X."/>
            <person name="Fellers J.P."/>
        </authorList>
    </citation>
    <scope>NUCLEOTIDE SEQUENCE</scope>
    <source>
        <strain evidence="4">isolate 1-1 / race 1 (BBBD)</strain>
        <strain evidence="5">Isolate 1-1 / race 1 (BBBD)</strain>
    </source>
</reference>
<evidence type="ECO:0000259" key="2">
    <source>
        <dbReference type="Pfam" id="PF18802"/>
    </source>
</evidence>
<feature type="domain" description="CxC1-like cysteine cluster associated with KDZ transposases" evidence="2">
    <location>
        <begin position="1"/>
        <end position="47"/>
    </location>
</feature>
<dbReference type="Pfam" id="PF18802">
    <property type="entry name" value="CxC1"/>
    <property type="match status" value="1"/>
</dbReference>
<dbReference type="InterPro" id="IPR040521">
    <property type="entry name" value="KDZ"/>
</dbReference>
<dbReference type="OrthoDB" id="2500537at2759"/>
<proteinExistence type="predicted"/>
<dbReference type="Pfam" id="PF18758">
    <property type="entry name" value="KDZ"/>
    <property type="match status" value="1"/>
</dbReference>
<feature type="region of interest" description="Disordered" evidence="1">
    <location>
        <begin position="179"/>
        <end position="198"/>
    </location>
</feature>
<reference evidence="4" key="4">
    <citation type="submission" date="2025-05" db="UniProtKB">
        <authorList>
            <consortium name="EnsemblFungi"/>
        </authorList>
    </citation>
    <scope>IDENTIFICATION</scope>
    <source>
        <strain evidence="4">isolate 1-1 / race 1 (BBBD)</strain>
    </source>
</reference>
<sequence length="496" mass="57069">MGYIGGSPKFPRTAFSIRLLQFHHILWKNSAVAMLPFSKALDEFLDANNPLVLIPKKNEDDPEISVGTRQWRRTLSSAVDAFREMLRREKLICDQLFGMGSMDKLADICPVCYGPHVPGKKDHEPDFIVCMDGNFQHRRHKEASLEIPETLKTPSLFVPAEEVAEMEQYMNRAYQRNNNPRDTDPCGQSHTAADDARTGGTWKECDDTGLFGMACQHDQMIRIINIVQSGEKAYFPMTMINNLIESTKQGFSRKKLAFLYDIGCHVEKGIVRRNQFPEELESNLLMFGTSVFHSYVHEWSCQLKYNPRLNKGWGMSDGEGLERRWSSLSPLIGPLRYSSKNHRLVAVNIQLEHHNEIGKTYSFRLLLHRAKHILTILKKSEAELQDIRDETGYELSYFKEQWDRQRQIQLSAIETDTEKQMREQVEALVELEDKLRETHYDMIQLSQTQRRNRTEAQSQQLGQLPDTLISLESEIEQAIETLGSDEFRNLAGGSGL</sequence>
<dbReference type="InterPro" id="IPR041320">
    <property type="entry name" value="CxC1"/>
</dbReference>
<protein>
    <submittedName>
        <fullName evidence="4">CxC1 domain-containing protein</fullName>
    </submittedName>
</protein>
<gene>
    <name evidence="3" type="ORF">PTTG_01054</name>
</gene>
<dbReference type="Proteomes" id="UP000005240">
    <property type="component" value="Unassembled WGS sequence"/>
</dbReference>
<dbReference type="EnsemblFungi" id="PTTG_01054-t43_1">
    <property type="protein sequence ID" value="PTTG_01054-t43_1-p1"/>
    <property type="gene ID" value="PTTG_01054"/>
</dbReference>
<evidence type="ECO:0000313" key="4">
    <source>
        <dbReference type="EnsemblFungi" id="PTTG_01054-t43_1-p1"/>
    </source>
</evidence>
<dbReference type="EMBL" id="ADAS02000430">
    <property type="protein sequence ID" value="OAV87389.1"/>
    <property type="molecule type" value="Genomic_DNA"/>
</dbReference>
<dbReference type="VEuPathDB" id="FungiDB:PTTG_01054"/>
<accession>A0A180G4K9</accession>
<dbReference type="STRING" id="630390.A0A180G4K9"/>
<organism evidence="3">
    <name type="scientific">Puccinia triticina (isolate 1-1 / race 1 (BBBD))</name>
    <name type="common">Brown leaf rust fungus</name>
    <dbReference type="NCBI Taxonomy" id="630390"/>
    <lineage>
        <taxon>Eukaryota</taxon>
        <taxon>Fungi</taxon>
        <taxon>Dikarya</taxon>
        <taxon>Basidiomycota</taxon>
        <taxon>Pucciniomycotina</taxon>
        <taxon>Pucciniomycetes</taxon>
        <taxon>Pucciniales</taxon>
        <taxon>Pucciniaceae</taxon>
        <taxon>Puccinia</taxon>
    </lineage>
</organism>
<dbReference type="AlphaFoldDB" id="A0A180G4K9"/>
<keyword evidence="5" id="KW-1185">Reference proteome</keyword>
<reference evidence="3" key="2">
    <citation type="submission" date="2016-05" db="EMBL/GenBank/DDBJ databases">
        <title>Comparative analysis highlights variable genome content of wheat rusts and divergence of the mating loci.</title>
        <authorList>
            <person name="Cuomo C.A."/>
            <person name="Bakkeren G."/>
            <person name="Szabo L."/>
            <person name="Khalil H."/>
            <person name="Joly D."/>
            <person name="Goldberg J."/>
            <person name="Young S."/>
            <person name="Zeng Q."/>
            <person name="Fellers J."/>
        </authorList>
    </citation>
    <scope>NUCLEOTIDE SEQUENCE [LARGE SCALE GENOMIC DNA]</scope>
    <source>
        <strain evidence="3">1-1 BBBD Race 1</strain>
    </source>
</reference>
<dbReference type="PANTHER" id="PTHR33096:SF1">
    <property type="entry name" value="CXC1-LIKE CYSTEINE CLUSTER ASSOCIATED WITH KDZ TRANSPOSASES DOMAIN-CONTAINING PROTEIN"/>
    <property type="match status" value="1"/>
</dbReference>